<reference evidence="2 3" key="1">
    <citation type="submission" date="2022-02" db="EMBL/GenBank/DDBJ databases">
        <title>Draft genome sequence of Mezorhizobium retamae strain IRAMC:0171 isolated from Retama raetam nodules.</title>
        <authorList>
            <person name="Bengaied R."/>
            <person name="Sbissi I."/>
            <person name="Huber K."/>
            <person name="Ghodbane F."/>
            <person name="Nouioui I."/>
            <person name="Tarhouni M."/>
            <person name="Gtari M."/>
        </authorList>
    </citation>
    <scope>NUCLEOTIDE SEQUENCE [LARGE SCALE GENOMIC DNA]</scope>
    <source>
        <strain evidence="2 3">IRAMC:0171</strain>
    </source>
</reference>
<dbReference type="RefSeq" id="WP_239368388.1">
    <property type="nucleotide sequence ID" value="NZ_JAKREW010000023.1"/>
</dbReference>
<gene>
    <name evidence="2" type="ORF">L4923_20100</name>
</gene>
<sequence>MAKAPSAFDDSGHGKARSPSPVEHARNATTIVLTTSAERHAQAHDLTELVSLRLPESCAAGDLVSLEAGSGVRHDFSIIRRRWMASGTSAKLEITLDYPATSARR</sequence>
<keyword evidence="3" id="KW-1185">Reference proteome</keyword>
<dbReference type="Proteomes" id="UP001201701">
    <property type="component" value="Unassembled WGS sequence"/>
</dbReference>
<protein>
    <recommendedName>
        <fullName evidence="4">PilZ domain-containing protein</fullName>
    </recommendedName>
</protein>
<dbReference type="EMBL" id="JAKREW010000023">
    <property type="protein sequence ID" value="MCG7507340.1"/>
    <property type="molecule type" value="Genomic_DNA"/>
</dbReference>
<proteinExistence type="predicted"/>
<organism evidence="2 3">
    <name type="scientific">Mesorhizobium retamae</name>
    <dbReference type="NCBI Taxonomy" id="2912854"/>
    <lineage>
        <taxon>Bacteria</taxon>
        <taxon>Pseudomonadati</taxon>
        <taxon>Pseudomonadota</taxon>
        <taxon>Alphaproteobacteria</taxon>
        <taxon>Hyphomicrobiales</taxon>
        <taxon>Phyllobacteriaceae</taxon>
        <taxon>Mesorhizobium</taxon>
    </lineage>
</organism>
<evidence type="ECO:0000313" key="2">
    <source>
        <dbReference type="EMBL" id="MCG7507340.1"/>
    </source>
</evidence>
<accession>A0ABS9QIV2</accession>
<feature type="region of interest" description="Disordered" evidence="1">
    <location>
        <begin position="1"/>
        <end position="28"/>
    </location>
</feature>
<comment type="caution">
    <text evidence="2">The sequence shown here is derived from an EMBL/GenBank/DDBJ whole genome shotgun (WGS) entry which is preliminary data.</text>
</comment>
<evidence type="ECO:0000256" key="1">
    <source>
        <dbReference type="SAM" id="MobiDB-lite"/>
    </source>
</evidence>
<evidence type="ECO:0000313" key="3">
    <source>
        <dbReference type="Proteomes" id="UP001201701"/>
    </source>
</evidence>
<name>A0ABS9QIV2_9HYPH</name>
<evidence type="ECO:0008006" key="4">
    <source>
        <dbReference type="Google" id="ProtNLM"/>
    </source>
</evidence>